<dbReference type="InterPro" id="IPR012677">
    <property type="entry name" value="Nucleotide-bd_a/b_plait_sf"/>
</dbReference>
<feature type="compositionally biased region" description="Low complexity" evidence="2">
    <location>
        <begin position="101"/>
        <end position="112"/>
    </location>
</feature>
<dbReference type="AlphaFoldDB" id="A0A6A5XZZ0"/>
<feature type="compositionally biased region" description="Polar residues" evidence="2">
    <location>
        <begin position="53"/>
        <end position="63"/>
    </location>
</feature>
<keyword evidence="1" id="KW-0694">RNA-binding</keyword>
<dbReference type="GeneID" id="54278880"/>
<dbReference type="EMBL" id="ML978068">
    <property type="protein sequence ID" value="KAF2018377.1"/>
    <property type="molecule type" value="Genomic_DNA"/>
</dbReference>
<feature type="compositionally biased region" description="Low complexity" evidence="2">
    <location>
        <begin position="132"/>
        <end position="142"/>
    </location>
</feature>
<feature type="region of interest" description="Disordered" evidence="2">
    <location>
        <begin position="409"/>
        <end position="538"/>
    </location>
</feature>
<keyword evidence="5" id="KW-1185">Reference proteome</keyword>
<feature type="compositionally biased region" description="Basic and acidic residues" evidence="2">
    <location>
        <begin position="524"/>
        <end position="537"/>
    </location>
</feature>
<feature type="domain" description="RRM" evidence="3">
    <location>
        <begin position="344"/>
        <end position="415"/>
    </location>
</feature>
<proteinExistence type="predicted"/>
<feature type="compositionally biased region" description="Basic and acidic residues" evidence="2">
    <location>
        <begin position="302"/>
        <end position="315"/>
    </location>
</feature>
<feature type="compositionally biased region" description="Basic and acidic residues" evidence="2">
    <location>
        <begin position="467"/>
        <end position="481"/>
    </location>
</feature>
<evidence type="ECO:0000313" key="4">
    <source>
        <dbReference type="EMBL" id="KAF2018377.1"/>
    </source>
</evidence>
<evidence type="ECO:0000259" key="3">
    <source>
        <dbReference type="PROSITE" id="PS50102"/>
    </source>
</evidence>
<dbReference type="SMART" id="SM00360">
    <property type="entry name" value="RRM"/>
    <property type="match status" value="1"/>
</dbReference>
<feature type="region of interest" description="Disordered" evidence="2">
    <location>
        <begin position="762"/>
        <end position="796"/>
    </location>
</feature>
<reference evidence="4" key="1">
    <citation type="journal article" date="2020" name="Stud. Mycol.">
        <title>101 Dothideomycetes genomes: a test case for predicting lifestyles and emergence of pathogens.</title>
        <authorList>
            <person name="Haridas S."/>
            <person name="Albert R."/>
            <person name="Binder M."/>
            <person name="Bloem J."/>
            <person name="Labutti K."/>
            <person name="Salamov A."/>
            <person name="Andreopoulos B."/>
            <person name="Baker S."/>
            <person name="Barry K."/>
            <person name="Bills G."/>
            <person name="Bluhm B."/>
            <person name="Cannon C."/>
            <person name="Castanera R."/>
            <person name="Culley D."/>
            <person name="Daum C."/>
            <person name="Ezra D."/>
            <person name="Gonzalez J."/>
            <person name="Henrissat B."/>
            <person name="Kuo A."/>
            <person name="Liang C."/>
            <person name="Lipzen A."/>
            <person name="Lutzoni F."/>
            <person name="Magnuson J."/>
            <person name="Mondo S."/>
            <person name="Nolan M."/>
            <person name="Ohm R."/>
            <person name="Pangilinan J."/>
            <person name="Park H.-J."/>
            <person name="Ramirez L."/>
            <person name="Alfaro M."/>
            <person name="Sun H."/>
            <person name="Tritt A."/>
            <person name="Yoshinaga Y."/>
            <person name="Zwiers L.-H."/>
            <person name="Turgeon B."/>
            <person name="Goodwin S."/>
            <person name="Spatafora J."/>
            <person name="Crous P."/>
            <person name="Grigoriev I."/>
        </authorList>
    </citation>
    <scope>NUCLEOTIDE SEQUENCE</scope>
    <source>
        <strain evidence="4">CBS 175.79</strain>
    </source>
</reference>
<dbReference type="InterPro" id="IPR035979">
    <property type="entry name" value="RBD_domain_sf"/>
</dbReference>
<evidence type="ECO:0000256" key="2">
    <source>
        <dbReference type="SAM" id="MobiDB-lite"/>
    </source>
</evidence>
<feature type="compositionally biased region" description="Low complexity" evidence="2">
    <location>
        <begin position="205"/>
        <end position="214"/>
    </location>
</feature>
<gene>
    <name evidence="4" type="ORF">BU24DRAFT_169593</name>
</gene>
<feature type="region of interest" description="Disordered" evidence="2">
    <location>
        <begin position="205"/>
        <end position="315"/>
    </location>
</feature>
<dbReference type="PROSITE" id="PS50102">
    <property type="entry name" value="RRM"/>
    <property type="match status" value="1"/>
</dbReference>
<dbReference type="SUPFAM" id="SSF54928">
    <property type="entry name" value="RNA-binding domain, RBD"/>
    <property type="match status" value="1"/>
</dbReference>
<dbReference type="PANTHER" id="PTHR23295:SF6">
    <property type="entry name" value="NEOSIN, ISOFORM A"/>
    <property type="match status" value="1"/>
</dbReference>
<dbReference type="Gene3D" id="3.30.70.330">
    <property type="match status" value="1"/>
</dbReference>
<feature type="compositionally biased region" description="Polar residues" evidence="2">
    <location>
        <begin position="143"/>
        <end position="157"/>
    </location>
</feature>
<feature type="compositionally biased region" description="Low complexity" evidence="2">
    <location>
        <begin position="64"/>
        <end position="83"/>
    </location>
</feature>
<dbReference type="OrthoDB" id="10044938at2759"/>
<dbReference type="InterPro" id="IPR000504">
    <property type="entry name" value="RRM_dom"/>
</dbReference>
<evidence type="ECO:0000313" key="5">
    <source>
        <dbReference type="Proteomes" id="UP000799778"/>
    </source>
</evidence>
<dbReference type="InterPro" id="IPR052600">
    <property type="entry name" value="Nuc_rcpt_coact/corep"/>
</dbReference>
<organism evidence="4 5">
    <name type="scientific">Aaosphaeria arxii CBS 175.79</name>
    <dbReference type="NCBI Taxonomy" id="1450172"/>
    <lineage>
        <taxon>Eukaryota</taxon>
        <taxon>Fungi</taxon>
        <taxon>Dikarya</taxon>
        <taxon>Ascomycota</taxon>
        <taxon>Pezizomycotina</taxon>
        <taxon>Dothideomycetes</taxon>
        <taxon>Pleosporomycetidae</taxon>
        <taxon>Pleosporales</taxon>
        <taxon>Pleosporales incertae sedis</taxon>
        <taxon>Aaosphaeria</taxon>
    </lineage>
</organism>
<protein>
    <recommendedName>
        <fullName evidence="3">RRM domain-containing protein</fullName>
    </recommendedName>
</protein>
<dbReference type="PANTHER" id="PTHR23295">
    <property type="entry name" value="NUCLEAR RECEPTOR COACTIVATOR 5-RELATED"/>
    <property type="match status" value="1"/>
</dbReference>
<dbReference type="Proteomes" id="UP000799778">
    <property type="component" value="Unassembled WGS sequence"/>
</dbReference>
<accession>A0A6A5XZZ0</accession>
<feature type="compositionally biased region" description="Basic residues" evidence="2">
    <location>
        <begin position="507"/>
        <end position="518"/>
    </location>
</feature>
<feature type="region of interest" description="Disordered" evidence="2">
    <location>
        <begin position="1"/>
        <end position="174"/>
    </location>
</feature>
<dbReference type="RefSeq" id="XP_033386716.1">
    <property type="nucleotide sequence ID" value="XM_033521483.1"/>
</dbReference>
<evidence type="ECO:0000256" key="1">
    <source>
        <dbReference type="PROSITE-ProRule" id="PRU00176"/>
    </source>
</evidence>
<name>A0A6A5XZZ0_9PLEO</name>
<dbReference type="InterPro" id="IPR034167">
    <property type="entry name" value="Nab3_RRM"/>
</dbReference>
<dbReference type="GO" id="GO:0003723">
    <property type="term" value="F:RNA binding"/>
    <property type="evidence" value="ECO:0007669"/>
    <property type="project" value="UniProtKB-UniRule"/>
</dbReference>
<dbReference type="Pfam" id="PF00076">
    <property type="entry name" value="RRM_1"/>
    <property type="match status" value="1"/>
</dbReference>
<sequence>MISSPPQEAEHIRGKTLTPESPKPVHYPSPSNIPILEKQMDPMFNEPPLNLGTPASFQVASYLSQSQQQTQSPSAQSTSPYYAAEQHIPSGYQNSAQSGLGAAPAGQATATQYGSGHGSQAQDTSIHNFSHNQNQAQAQAQAPTSSFNEATPASVQDNRPAYPQTHDLNSYAALQNATQPPAVLPFPGGANYQGLLDSWNAAAAAAAANNNATAPPHNPIPSPTQGQPPVSTIPAGANLPPRPPAQDNASQDIRSFHPHSQKPAAGQLQPLDVRASTEPHAASRLSPSTPGYGRQSVDNNAGEEKAGDEDSRWPPEINKLYEDFLNSERKYVTDGQWDQFPNGSRLFIGNLPTEKVTKRDIFHRFYKHGSLAQISIKQAYGFVQFLESSSCHRALQAEQGQAIRGRKMHLEISKPQRNTKKADAQNSDRNQGARRRSRSPDYSRGGGNNGQPRNVDRYSSGQNPLSPRDRDNRRFRDDYRHGRSPSPARGRGMRSRDRSRERYDGRRRSRSRSARRYRSPSPRRNYDDDLPLPHRDPQQVPDVQVLVVNEGLHRDFIRWVEDAFRKQNLRIDVLILSPRLSEAAVVRRQIIEGVLAIVKLDTSAMTKGKINIQIFDRRGGSGSVQFLEYADLDPDTASALVANSKRTAAQAVQAPPPAPYGQNYGQPPPALPNYLNNPPAPHFPGGQNVNAALSSLSQLLGAVSNNAAGQGQVAQSPVAGITPELARLLGSITTPVQGQSYTPSAQPTPTSFAQAFSNAAFAQPGAPRPQDAQPGPNAQGQPDMNELMAQLAKYQR</sequence>
<feature type="compositionally biased region" description="Basic and acidic residues" evidence="2">
    <location>
        <begin position="494"/>
        <end position="506"/>
    </location>
</feature>
<dbReference type="SUPFAM" id="SSF52954">
    <property type="entry name" value="Class II aaRS ABD-related"/>
    <property type="match status" value="1"/>
</dbReference>
<feature type="compositionally biased region" description="Polar residues" evidence="2">
    <location>
        <begin position="118"/>
        <end position="131"/>
    </location>
</feature>
<dbReference type="CDD" id="cd12342">
    <property type="entry name" value="RRM_Nab3p"/>
    <property type="match status" value="1"/>
</dbReference>